<dbReference type="Proteomes" id="UP001461498">
    <property type="component" value="Unassembled WGS sequence"/>
</dbReference>
<feature type="compositionally biased region" description="Acidic residues" evidence="1">
    <location>
        <begin position="100"/>
        <end position="110"/>
    </location>
</feature>
<dbReference type="GO" id="GO:0032981">
    <property type="term" value="P:mitochondrial respiratory chain complex I assembly"/>
    <property type="evidence" value="ECO:0007669"/>
    <property type="project" value="InterPro"/>
</dbReference>
<feature type="region of interest" description="Disordered" evidence="1">
    <location>
        <begin position="26"/>
        <end position="51"/>
    </location>
</feature>
<dbReference type="PANTHER" id="PTHR13338">
    <property type="entry name" value="UPF0240 PROTEIN"/>
    <property type="match status" value="1"/>
</dbReference>
<dbReference type="PANTHER" id="PTHR13338:SF4">
    <property type="entry name" value="NADH DEHYDROGENASE [UBIQUINONE] 1 ALPHA SUBCOMPLEX ASSEMBLY FACTOR 4"/>
    <property type="match status" value="1"/>
</dbReference>
<dbReference type="InterPro" id="IPR009622">
    <property type="entry name" value="NDUFAF4"/>
</dbReference>
<evidence type="ECO:0000313" key="3">
    <source>
        <dbReference type="Proteomes" id="UP001461498"/>
    </source>
</evidence>
<reference evidence="2 3" key="1">
    <citation type="submission" date="2022-12" db="EMBL/GenBank/DDBJ databases">
        <title>Chromosome-level genome assembly of true bugs.</title>
        <authorList>
            <person name="Ma L."/>
            <person name="Li H."/>
        </authorList>
    </citation>
    <scope>NUCLEOTIDE SEQUENCE [LARGE SCALE GENOMIC DNA]</scope>
    <source>
        <strain evidence="2">Lab_2022b</strain>
    </source>
</reference>
<dbReference type="EMBL" id="JAPXFL010000006">
    <property type="protein sequence ID" value="KAK9505126.1"/>
    <property type="molecule type" value="Genomic_DNA"/>
</dbReference>
<feature type="compositionally biased region" description="Basic and acidic residues" evidence="1">
    <location>
        <begin position="82"/>
        <end position="91"/>
    </location>
</feature>
<name>A0AAW1D9U5_9HEMI</name>
<dbReference type="AlphaFoldDB" id="A0AAW1D9U5"/>
<sequence>MGKVLSVVNRQVNRFNVENRAHKILERDKPIPAPRHPSTVKHSEQVNSESSEVFKELMRKHEEMDNNLKRVYVKSHGAPNPDLRKPSERARLPANRSTSEESEFGYEEPETVPAGRITLKQALQIITSHKEDMNKLSVSNISEKYKISEEDTANLLKYFASFKIHIPEKLSIDSTKSNLKVFLTSSSPNVEQKELKKSDVPKTE</sequence>
<proteinExistence type="predicted"/>
<dbReference type="EMBL" id="JAPXFL010000006">
    <property type="protein sequence ID" value="KAK9505125.1"/>
    <property type="molecule type" value="Genomic_DNA"/>
</dbReference>
<protein>
    <recommendedName>
        <fullName evidence="4">NADH dehydrogenase [ubiquinone] 1 alpha subcomplex assembly factor 4</fullName>
    </recommendedName>
</protein>
<dbReference type="GO" id="GO:0005739">
    <property type="term" value="C:mitochondrion"/>
    <property type="evidence" value="ECO:0007669"/>
    <property type="project" value="TreeGrafter"/>
</dbReference>
<keyword evidence="3" id="KW-1185">Reference proteome</keyword>
<evidence type="ECO:0008006" key="4">
    <source>
        <dbReference type="Google" id="ProtNLM"/>
    </source>
</evidence>
<evidence type="ECO:0000256" key="1">
    <source>
        <dbReference type="SAM" id="MobiDB-lite"/>
    </source>
</evidence>
<comment type="caution">
    <text evidence="2">The sequence shown here is derived from an EMBL/GenBank/DDBJ whole genome shotgun (WGS) entry which is preliminary data.</text>
</comment>
<organism evidence="2 3">
    <name type="scientific">Rhynocoris fuscipes</name>
    <dbReference type="NCBI Taxonomy" id="488301"/>
    <lineage>
        <taxon>Eukaryota</taxon>
        <taxon>Metazoa</taxon>
        <taxon>Ecdysozoa</taxon>
        <taxon>Arthropoda</taxon>
        <taxon>Hexapoda</taxon>
        <taxon>Insecta</taxon>
        <taxon>Pterygota</taxon>
        <taxon>Neoptera</taxon>
        <taxon>Paraneoptera</taxon>
        <taxon>Hemiptera</taxon>
        <taxon>Heteroptera</taxon>
        <taxon>Panheteroptera</taxon>
        <taxon>Cimicomorpha</taxon>
        <taxon>Reduviidae</taxon>
        <taxon>Harpactorinae</taxon>
        <taxon>Harpactorini</taxon>
        <taxon>Rhynocoris</taxon>
    </lineage>
</organism>
<dbReference type="Pfam" id="PF06784">
    <property type="entry name" value="UPF0240"/>
    <property type="match status" value="1"/>
</dbReference>
<accession>A0AAW1D9U5</accession>
<feature type="region of interest" description="Disordered" evidence="1">
    <location>
        <begin position="74"/>
        <end position="110"/>
    </location>
</feature>
<evidence type="ECO:0000313" key="2">
    <source>
        <dbReference type="EMBL" id="KAK9505125.1"/>
    </source>
</evidence>
<gene>
    <name evidence="2" type="ORF">O3M35_009253</name>
</gene>